<dbReference type="Gene3D" id="3.40.50.10490">
    <property type="entry name" value="Glucose-6-phosphate isomerase like protein, domain 1"/>
    <property type="match status" value="1"/>
</dbReference>
<dbReference type="InterPro" id="IPR001347">
    <property type="entry name" value="SIS_dom"/>
</dbReference>
<dbReference type="GO" id="GO:1901135">
    <property type="term" value="P:carbohydrate derivative metabolic process"/>
    <property type="evidence" value="ECO:0007669"/>
    <property type="project" value="InterPro"/>
</dbReference>
<dbReference type="Pfam" id="PF01380">
    <property type="entry name" value="SIS"/>
    <property type="match status" value="1"/>
</dbReference>
<dbReference type="InterPro" id="IPR046348">
    <property type="entry name" value="SIS_dom_sf"/>
</dbReference>
<proteinExistence type="predicted"/>
<dbReference type="InterPro" id="IPR000281">
    <property type="entry name" value="HTH_RpiR"/>
</dbReference>
<dbReference type="Proteomes" id="UP000201838">
    <property type="component" value="Unassembled WGS sequence"/>
</dbReference>
<dbReference type="InterPro" id="IPR009057">
    <property type="entry name" value="Homeodomain-like_sf"/>
</dbReference>
<dbReference type="OrthoDB" id="3237351at2"/>
<dbReference type="SUPFAM" id="SSF53697">
    <property type="entry name" value="SIS domain"/>
    <property type="match status" value="1"/>
</dbReference>
<dbReference type="GO" id="GO:0003700">
    <property type="term" value="F:DNA-binding transcription factor activity"/>
    <property type="evidence" value="ECO:0007669"/>
    <property type="project" value="InterPro"/>
</dbReference>
<dbReference type="GO" id="GO:0003677">
    <property type="term" value="F:DNA binding"/>
    <property type="evidence" value="ECO:0007669"/>
    <property type="project" value="InterPro"/>
</dbReference>
<accession>A0A238J5P1</accession>
<gene>
    <name evidence="2" type="primary">murR_2</name>
    <name evidence="2" type="ORF">BOA8489_03686</name>
</gene>
<dbReference type="RefSeq" id="WP_093975729.1">
    <property type="nucleotide sequence ID" value="NZ_FXXQ01000018.1"/>
</dbReference>
<dbReference type="PROSITE" id="PS51071">
    <property type="entry name" value="HTH_RPIR"/>
    <property type="match status" value="1"/>
</dbReference>
<dbReference type="Gene3D" id="1.10.10.10">
    <property type="entry name" value="Winged helix-like DNA-binding domain superfamily/Winged helix DNA-binding domain"/>
    <property type="match status" value="1"/>
</dbReference>
<protein>
    <submittedName>
        <fullName evidence="2">HTH-type transcriptional regulator MurR</fullName>
    </submittedName>
</protein>
<dbReference type="SUPFAM" id="SSF46689">
    <property type="entry name" value="Homeodomain-like"/>
    <property type="match status" value="1"/>
</dbReference>
<dbReference type="PANTHER" id="PTHR30514:SF18">
    <property type="entry name" value="RPIR-FAMILY TRANSCRIPTIONAL REGULATOR"/>
    <property type="match status" value="1"/>
</dbReference>
<reference evidence="2 3" key="1">
    <citation type="submission" date="2017-05" db="EMBL/GenBank/DDBJ databases">
        <authorList>
            <person name="Song R."/>
            <person name="Chenine A.L."/>
            <person name="Ruprecht R.M."/>
        </authorList>
    </citation>
    <scope>NUCLEOTIDE SEQUENCE [LARGE SCALE GENOMIC DNA]</scope>
    <source>
        <strain evidence="2 3">CECT 8489</strain>
    </source>
</reference>
<organism evidence="2 3">
    <name type="scientific">Boseongicola aestuarii</name>
    <dbReference type="NCBI Taxonomy" id="1470561"/>
    <lineage>
        <taxon>Bacteria</taxon>
        <taxon>Pseudomonadati</taxon>
        <taxon>Pseudomonadota</taxon>
        <taxon>Alphaproteobacteria</taxon>
        <taxon>Rhodobacterales</taxon>
        <taxon>Paracoccaceae</taxon>
        <taxon>Boseongicola</taxon>
    </lineage>
</organism>
<dbReference type="InterPro" id="IPR036388">
    <property type="entry name" value="WH-like_DNA-bd_sf"/>
</dbReference>
<feature type="domain" description="HTH rpiR-type" evidence="1">
    <location>
        <begin position="3"/>
        <end position="79"/>
    </location>
</feature>
<dbReference type="InterPro" id="IPR047640">
    <property type="entry name" value="RpiR-like"/>
</dbReference>
<dbReference type="EMBL" id="FXXQ01000018">
    <property type="protein sequence ID" value="SMX25542.1"/>
    <property type="molecule type" value="Genomic_DNA"/>
</dbReference>
<keyword evidence="3" id="KW-1185">Reference proteome</keyword>
<evidence type="ECO:0000313" key="3">
    <source>
        <dbReference type="Proteomes" id="UP000201838"/>
    </source>
</evidence>
<dbReference type="Pfam" id="PF01418">
    <property type="entry name" value="HTH_6"/>
    <property type="match status" value="1"/>
</dbReference>
<sequence length="282" mass="31831">MASRLILRIHEKHARLTSSEQKIANVLVENQGLIETHTATELANMAGVSKATTARFFRSLGYVDFEEVRLQAREERDRTQPYSQKEQAPDQVILGRSIVDHLDLELRNLTRTFEELRSDRLPEVAEILSTAPRVWFLGFGAEDGVARIGKTLFSRLRHDVHYIDGAGQDWASDLAMMGPRDALVLVTLETRPKLLRSLLAYARTSRLRIITITDHRYQAQAERFSETVLPCHVASYGMLNTHATVVSMLRLLAIAYVGKNAVAVKQRADTLDAIVEELDLLE</sequence>
<evidence type="ECO:0000259" key="1">
    <source>
        <dbReference type="PROSITE" id="PS51071"/>
    </source>
</evidence>
<evidence type="ECO:0000313" key="2">
    <source>
        <dbReference type="EMBL" id="SMX25542.1"/>
    </source>
</evidence>
<name>A0A238J5P1_9RHOB</name>
<dbReference type="GO" id="GO:0097367">
    <property type="term" value="F:carbohydrate derivative binding"/>
    <property type="evidence" value="ECO:0007669"/>
    <property type="project" value="InterPro"/>
</dbReference>
<dbReference type="AlphaFoldDB" id="A0A238J5P1"/>
<dbReference type="PANTHER" id="PTHR30514">
    <property type="entry name" value="GLUCOKINASE"/>
    <property type="match status" value="1"/>
</dbReference>